<evidence type="ECO:0000256" key="2">
    <source>
        <dbReference type="ARBA" id="ARBA00022729"/>
    </source>
</evidence>
<dbReference type="OrthoDB" id="1110367at2"/>
<dbReference type="InterPro" id="IPR052574">
    <property type="entry name" value="CDIRP"/>
</dbReference>
<dbReference type="Gene3D" id="3.80.10.10">
    <property type="entry name" value="Ribonuclease Inhibitor"/>
    <property type="match status" value="2"/>
</dbReference>
<dbReference type="Proteomes" id="UP000319267">
    <property type="component" value="Unassembled WGS sequence"/>
</dbReference>
<evidence type="ECO:0000256" key="1">
    <source>
        <dbReference type="ARBA" id="ARBA00022614"/>
    </source>
</evidence>
<evidence type="ECO:0000259" key="6">
    <source>
        <dbReference type="Pfam" id="PF24595"/>
    </source>
</evidence>
<evidence type="ECO:0000256" key="4">
    <source>
        <dbReference type="SAM" id="SignalP"/>
    </source>
</evidence>
<dbReference type="RefSeq" id="WP_111376333.1">
    <property type="nucleotide sequence ID" value="NZ_CP043612.1"/>
</dbReference>
<accession>A0A521BSF8</accession>
<keyword evidence="8" id="KW-1185">Reference proteome</keyword>
<evidence type="ECO:0000313" key="7">
    <source>
        <dbReference type="EMBL" id="SMO50098.1"/>
    </source>
</evidence>
<keyword evidence="2 4" id="KW-0732">Signal</keyword>
<dbReference type="PANTHER" id="PTHR47566:SF1">
    <property type="entry name" value="PROTEIN NUD1"/>
    <property type="match status" value="1"/>
</dbReference>
<dbReference type="SUPFAM" id="SSF52058">
    <property type="entry name" value="L domain-like"/>
    <property type="match status" value="2"/>
</dbReference>
<feature type="signal peptide" evidence="4">
    <location>
        <begin position="1"/>
        <end position="19"/>
    </location>
</feature>
<feature type="domain" description="DUF7619" evidence="6">
    <location>
        <begin position="676"/>
        <end position="807"/>
    </location>
</feature>
<dbReference type="NCBIfam" id="TIGR01451">
    <property type="entry name" value="B_ant_repeat"/>
    <property type="match status" value="1"/>
</dbReference>
<dbReference type="GO" id="GO:0035591">
    <property type="term" value="F:signaling adaptor activity"/>
    <property type="evidence" value="ECO:0007669"/>
    <property type="project" value="TreeGrafter"/>
</dbReference>
<evidence type="ECO:0000256" key="3">
    <source>
        <dbReference type="ARBA" id="ARBA00022737"/>
    </source>
</evidence>
<keyword evidence="1" id="KW-0433">Leucine-rich repeat</keyword>
<dbReference type="AlphaFoldDB" id="A0A521BSF8"/>
<keyword evidence="3" id="KW-0677">Repeat</keyword>
<feature type="domain" description="Secretion system C-terminal sorting" evidence="5">
    <location>
        <begin position="825"/>
        <end position="895"/>
    </location>
</feature>
<gene>
    <name evidence="7" type="ORF">SAMN06265220_1011357</name>
</gene>
<reference evidence="7 8" key="1">
    <citation type="submission" date="2017-05" db="EMBL/GenBank/DDBJ databases">
        <authorList>
            <person name="Varghese N."/>
            <person name="Submissions S."/>
        </authorList>
    </citation>
    <scope>NUCLEOTIDE SEQUENCE [LARGE SCALE GENOMIC DNA]</scope>
    <source>
        <strain evidence="7 8">DSM 29982</strain>
    </source>
</reference>
<dbReference type="InterPro" id="IPR055353">
    <property type="entry name" value="DUF7619"/>
</dbReference>
<dbReference type="Pfam" id="PF24595">
    <property type="entry name" value="DUF7619"/>
    <property type="match status" value="1"/>
</dbReference>
<protein>
    <submittedName>
        <fullName evidence="7">Conserved repeat domain-containing protein/Por secretion system C-terminal sorting domain-containing protein</fullName>
    </submittedName>
</protein>
<name>A0A521BSF8_9FLAO</name>
<dbReference type="InterPro" id="IPR047589">
    <property type="entry name" value="DUF11_rpt"/>
</dbReference>
<proteinExistence type="predicted"/>
<dbReference type="InterPro" id="IPR026444">
    <property type="entry name" value="Secre_tail"/>
</dbReference>
<dbReference type="InterPro" id="IPR032675">
    <property type="entry name" value="LRR_dom_sf"/>
</dbReference>
<sequence>MKKHYFLILLVSLSNFLNSQVINIPDAAIKKMLLSANEYQSIAMNSSGQNIKIDTNNNGEIEVEEALKVSMLRFDFSNTSLSNILDFTGINKFTSLHVLSFRKIWASTVDLRELLDLEEVSLYDSSISSLDVSGLKKLIRLRCPLNGISNIGLNSCDALKELTIYGNNLSTLDVSSCEKLENLNCSSNLLTSLNVEGLAYLKEVSCNQNKIRSFNFGNTSNIETLYCEENGMTTLDVSMLSKIKYLYCSKNELVSINIKELKNLQTFNCSVNKLISLDVTSLTNLSYFYCGDNLLSTLFVNNLTNLGVIDCTQNKLTSLDLTNLVKLTRLECSKNEITSLDFKSMNSEYNDFVLFCAQNKFSTLDLSSLKRISSLYCPYNPLLETINIKNGGKYPDNDTNLDFSNNPNLNYICQDDNEIYLVQDQIQKYGYKNCTVNSYCSFVPGGKIYIIDTKNRFDTNNNGCDELDIVFPNLKLKVSGEIGSDNYFYNNLGTSSIPVPEGNYTLTPILENPDYYTVSPESVVIDFPSQVSPFKQSFCVISKGSHTDLEISILPVTTSVPGFDSKFKIVFKNKGNFTQSGTVKFKFNDAVLDYISTNIIFSTHVGNDISWNFSNLLPFESREIDVTFRLNKPTDTPALNSGDVLNFTAEILSQSNDETPNDNTFTLNQTVVGSYDPNDKICLEGEVITPSLIGEYVHYMIRFENTGTYKAQNIVVKDMIDLSKFDISTLVPTSSSHSFVTKISEGNKVEFIFEGINLPFDDATNDGYIAFKIKTKPTLKVDDSFTNDANIYFDYNFPILTNKATSTFKSTLTTQDFDFSNYFALYPNPSSQILNISKTENIDIQSFEIYDVLGQIVLAIPNAKITSSIDISRLRAGNYFIKVKSDKGSASMKFIKN</sequence>
<dbReference type="Pfam" id="PF18962">
    <property type="entry name" value="Por_Secre_tail"/>
    <property type="match status" value="1"/>
</dbReference>
<dbReference type="PANTHER" id="PTHR47566">
    <property type="match status" value="1"/>
</dbReference>
<dbReference type="NCBIfam" id="TIGR04183">
    <property type="entry name" value="Por_Secre_tail"/>
    <property type="match status" value="1"/>
</dbReference>
<dbReference type="EMBL" id="FXTQ01000001">
    <property type="protein sequence ID" value="SMO50098.1"/>
    <property type="molecule type" value="Genomic_DNA"/>
</dbReference>
<feature type="chain" id="PRO_5021793093" evidence="4">
    <location>
        <begin position="20"/>
        <end position="897"/>
    </location>
</feature>
<organism evidence="7 8">
    <name type="scientific">Flavobacterium nitrogenifigens</name>
    <dbReference type="NCBI Taxonomy" id="1617283"/>
    <lineage>
        <taxon>Bacteria</taxon>
        <taxon>Pseudomonadati</taxon>
        <taxon>Bacteroidota</taxon>
        <taxon>Flavobacteriia</taxon>
        <taxon>Flavobacteriales</taxon>
        <taxon>Flavobacteriaceae</taxon>
        <taxon>Flavobacterium</taxon>
    </lineage>
</organism>
<evidence type="ECO:0000313" key="8">
    <source>
        <dbReference type="Proteomes" id="UP000319267"/>
    </source>
</evidence>
<evidence type="ECO:0000259" key="5">
    <source>
        <dbReference type="Pfam" id="PF18962"/>
    </source>
</evidence>